<accession>A0ABU8XM91</accession>
<evidence type="ECO:0008006" key="4">
    <source>
        <dbReference type="Google" id="ProtNLM"/>
    </source>
</evidence>
<dbReference type="Proteomes" id="UP001375743">
    <property type="component" value="Unassembled WGS sequence"/>
</dbReference>
<sequence length="80" mass="9069">MSVDPRFDRWLSRRLHEAYDSVLKEALPAELERLVLQFAAQEDAAPRSSVDRPEKPEVGLQCDENSSSGPTVRDAWSLRS</sequence>
<feature type="region of interest" description="Disordered" evidence="1">
    <location>
        <begin position="41"/>
        <end position="80"/>
    </location>
</feature>
<dbReference type="RefSeq" id="WP_418158120.1">
    <property type="nucleotide sequence ID" value="NZ_JBBLZC010000002.1"/>
</dbReference>
<proteinExistence type="predicted"/>
<protein>
    <recommendedName>
        <fullName evidence="4">Anti-sigma factor NepR domain-containing protein</fullName>
    </recommendedName>
</protein>
<evidence type="ECO:0000256" key="1">
    <source>
        <dbReference type="SAM" id="MobiDB-lite"/>
    </source>
</evidence>
<comment type="caution">
    <text evidence="2">The sequence shown here is derived from an EMBL/GenBank/DDBJ whole genome shotgun (WGS) entry which is preliminary data.</text>
</comment>
<keyword evidence="3" id="KW-1185">Reference proteome</keyword>
<organism evidence="2 3">
    <name type="scientific">Benzoatithermus flavus</name>
    <dbReference type="NCBI Taxonomy" id="3108223"/>
    <lineage>
        <taxon>Bacteria</taxon>
        <taxon>Pseudomonadati</taxon>
        <taxon>Pseudomonadota</taxon>
        <taxon>Alphaproteobacteria</taxon>
        <taxon>Geminicoccales</taxon>
        <taxon>Geminicoccaceae</taxon>
        <taxon>Benzoatithermus</taxon>
    </lineage>
</organism>
<name>A0ABU8XM91_9PROT</name>
<evidence type="ECO:0000313" key="2">
    <source>
        <dbReference type="EMBL" id="MEK0082272.1"/>
    </source>
</evidence>
<reference evidence="2 3" key="1">
    <citation type="submission" date="2024-01" db="EMBL/GenBank/DDBJ databases">
        <title>Multi-omics insights into the function and evolution of sodium benzoate biodegradation pathways in Benzoatithermus flavus gen. nov., sp. nov. from hot spring.</title>
        <authorList>
            <person name="Hu C.-J."/>
            <person name="Li W.-J."/>
        </authorList>
    </citation>
    <scope>NUCLEOTIDE SEQUENCE [LARGE SCALE GENOMIC DNA]</scope>
    <source>
        <strain evidence="2 3">SYSU G07066</strain>
    </source>
</reference>
<evidence type="ECO:0000313" key="3">
    <source>
        <dbReference type="Proteomes" id="UP001375743"/>
    </source>
</evidence>
<dbReference type="EMBL" id="JBBLZC010000002">
    <property type="protein sequence ID" value="MEK0082272.1"/>
    <property type="molecule type" value="Genomic_DNA"/>
</dbReference>
<gene>
    <name evidence="2" type="ORF">U1T56_03850</name>
</gene>